<evidence type="ECO:0000313" key="2">
    <source>
        <dbReference type="EMBL" id="KAF3524129.1"/>
    </source>
</evidence>
<protein>
    <recommendedName>
        <fullName evidence="1">RNase H type-1 domain-containing protein</fullName>
    </recommendedName>
</protein>
<reference evidence="2" key="1">
    <citation type="submission" date="2019-12" db="EMBL/GenBank/DDBJ databases">
        <title>Genome sequencing and annotation of Brassica cretica.</title>
        <authorList>
            <person name="Studholme D.J."/>
            <person name="Sarris P."/>
        </authorList>
    </citation>
    <scope>NUCLEOTIDE SEQUENCE</scope>
    <source>
        <strain evidence="2">PFS-109/04</strain>
        <tissue evidence="2">Leaf</tissue>
    </source>
</reference>
<dbReference type="Proteomes" id="UP000712600">
    <property type="component" value="Unassembled WGS sequence"/>
</dbReference>
<dbReference type="GO" id="GO:0004523">
    <property type="term" value="F:RNA-DNA hybrid ribonuclease activity"/>
    <property type="evidence" value="ECO:0007669"/>
    <property type="project" value="InterPro"/>
</dbReference>
<dbReference type="PANTHER" id="PTHR47723:SF19">
    <property type="entry name" value="POLYNUCLEOTIDYL TRANSFERASE, RIBONUCLEASE H-LIKE SUPERFAMILY PROTEIN"/>
    <property type="match status" value="1"/>
</dbReference>
<dbReference type="CDD" id="cd06222">
    <property type="entry name" value="RNase_H_like"/>
    <property type="match status" value="1"/>
</dbReference>
<dbReference type="PANTHER" id="PTHR47723">
    <property type="entry name" value="OS05G0353850 PROTEIN"/>
    <property type="match status" value="1"/>
</dbReference>
<dbReference type="EMBL" id="QGKX02001347">
    <property type="protein sequence ID" value="KAF3524129.1"/>
    <property type="molecule type" value="Genomic_DNA"/>
</dbReference>
<organism evidence="2 3">
    <name type="scientific">Brassica cretica</name>
    <name type="common">Mustard</name>
    <dbReference type="NCBI Taxonomy" id="69181"/>
    <lineage>
        <taxon>Eukaryota</taxon>
        <taxon>Viridiplantae</taxon>
        <taxon>Streptophyta</taxon>
        <taxon>Embryophyta</taxon>
        <taxon>Tracheophyta</taxon>
        <taxon>Spermatophyta</taxon>
        <taxon>Magnoliopsida</taxon>
        <taxon>eudicotyledons</taxon>
        <taxon>Gunneridae</taxon>
        <taxon>Pentapetalae</taxon>
        <taxon>rosids</taxon>
        <taxon>malvids</taxon>
        <taxon>Brassicales</taxon>
        <taxon>Brassicaceae</taxon>
        <taxon>Brassiceae</taxon>
        <taxon>Brassica</taxon>
    </lineage>
</organism>
<dbReference type="Pfam" id="PF13456">
    <property type="entry name" value="RVT_3"/>
    <property type="match status" value="1"/>
</dbReference>
<name>A0A8S9PTD4_BRACR</name>
<dbReference type="InterPro" id="IPR002156">
    <property type="entry name" value="RNaseH_domain"/>
</dbReference>
<dbReference type="GO" id="GO:0003676">
    <property type="term" value="F:nucleic acid binding"/>
    <property type="evidence" value="ECO:0007669"/>
    <property type="project" value="InterPro"/>
</dbReference>
<proteinExistence type="predicted"/>
<comment type="caution">
    <text evidence="2">The sequence shown here is derived from an EMBL/GenBank/DDBJ whole genome shotgun (WGS) entry which is preliminary data.</text>
</comment>
<dbReference type="Gene3D" id="3.30.420.10">
    <property type="entry name" value="Ribonuclease H-like superfamily/Ribonuclease H"/>
    <property type="match status" value="1"/>
</dbReference>
<dbReference type="InterPro" id="IPR036397">
    <property type="entry name" value="RNaseH_sf"/>
</dbReference>
<sequence length="227" mass="25804">MVGFSRTSDFLNLLHLVSMSKNSELEESSRIVFPWEMASTWITALSLRQEADLNTSTGDHDGGWVKPPLGFVKCNIGSSWLGSNQISGAASAWILRDEKGKTLVHSRRCYSYMQSKTESELWSMLWAVESMYFLHKTNVIFEASSEGTREVLTNPTLFPQFSRIIHTIQSYLSEIEMWSIDHCRPNRNEAAEAIAVSVTRDHRHQSYIACNAPVWLHHLLVLEAQAK</sequence>
<dbReference type="InterPro" id="IPR053151">
    <property type="entry name" value="RNase_H-like"/>
</dbReference>
<dbReference type="InterPro" id="IPR044730">
    <property type="entry name" value="RNase_H-like_dom_plant"/>
</dbReference>
<gene>
    <name evidence="2" type="ORF">F2Q69_00048070</name>
</gene>
<accession>A0A8S9PTD4</accession>
<evidence type="ECO:0000259" key="1">
    <source>
        <dbReference type="Pfam" id="PF13456"/>
    </source>
</evidence>
<dbReference type="AlphaFoldDB" id="A0A8S9PTD4"/>
<evidence type="ECO:0000313" key="3">
    <source>
        <dbReference type="Proteomes" id="UP000712600"/>
    </source>
</evidence>
<feature type="domain" description="RNase H type-1" evidence="1">
    <location>
        <begin position="84"/>
        <end position="195"/>
    </location>
</feature>